<dbReference type="AlphaFoldDB" id="A0A3N1P3A0"/>
<dbReference type="PROSITE" id="PS51257">
    <property type="entry name" value="PROKAR_LIPOPROTEIN"/>
    <property type="match status" value="1"/>
</dbReference>
<dbReference type="PANTHER" id="PTHR30035:SF3">
    <property type="entry name" value="INTERMEMBRANE PHOSPHOLIPID TRANSPORT SYSTEM LIPOPROTEIN MLAA"/>
    <property type="match status" value="1"/>
</dbReference>
<feature type="signal peptide" evidence="4">
    <location>
        <begin position="1"/>
        <end position="18"/>
    </location>
</feature>
<dbReference type="InterPro" id="IPR007428">
    <property type="entry name" value="MlaA"/>
</dbReference>
<dbReference type="STRING" id="584787.GCA_001247655_01470"/>
<keyword evidence="2 4" id="KW-0732">Signal</keyword>
<dbReference type="PANTHER" id="PTHR30035">
    <property type="entry name" value="LIPOPROTEIN VACJ-RELATED"/>
    <property type="match status" value="1"/>
</dbReference>
<accession>A0A3N1P3A0</accession>
<comment type="caution">
    <text evidence="5">The sequence shown here is derived from an EMBL/GenBank/DDBJ whole genome shotgun (WGS) entry which is preliminary data.</text>
</comment>
<dbReference type="Pfam" id="PF04333">
    <property type="entry name" value="MlaA"/>
    <property type="match status" value="1"/>
</dbReference>
<proteinExistence type="inferred from homology"/>
<evidence type="ECO:0000313" key="5">
    <source>
        <dbReference type="EMBL" id="ROQ22549.1"/>
    </source>
</evidence>
<sequence length="263" mass="29283">MRWLLPLCVAFLAGCASKPMVLPDAKAPTLATANDRDPIESFNREMWKFNWDVLDPNVARPVTVAYTKHVPTPVQTGLLNFAQNLSEPSSALNQFLEFKFARSGKTIGRFLLNTTFGLLGFIDVATMAGIDKEETKFGQVMGYYGVSSGPYLMLPVLGPSTPRDEVGGLVDYLYPPLAVLNFTEKAIRWGIEGIDTRAKLIPQEGLINQSVDPYAFIREAYFQKSYYDTYGQAMPQPADDFDLDQYLDEDDSTEPPAPSKTKE</sequence>
<gene>
    <name evidence="5" type="ORF">EDC28_10935</name>
</gene>
<dbReference type="PRINTS" id="PR01805">
    <property type="entry name" value="VACJLIPOPROT"/>
</dbReference>
<name>A0A3N1P3A0_9GAMM</name>
<protein>
    <submittedName>
        <fullName evidence="5">Phospholipid-binding lipoprotein MlaA</fullName>
    </submittedName>
</protein>
<feature type="region of interest" description="Disordered" evidence="3">
    <location>
        <begin position="235"/>
        <end position="263"/>
    </location>
</feature>
<reference evidence="5 6" key="1">
    <citation type="submission" date="2018-11" db="EMBL/GenBank/DDBJ databases">
        <title>Genomic Encyclopedia of Type Strains, Phase IV (KMG-IV): sequencing the most valuable type-strain genomes for metagenomic binning, comparative biology and taxonomic classification.</title>
        <authorList>
            <person name="Goeker M."/>
        </authorList>
    </citation>
    <scope>NUCLEOTIDE SEQUENCE [LARGE SCALE GENOMIC DNA]</scope>
    <source>
        <strain evidence="5 6">DSM 21945</strain>
    </source>
</reference>
<dbReference type="OrthoDB" id="9785326at2"/>
<evidence type="ECO:0000256" key="4">
    <source>
        <dbReference type="SAM" id="SignalP"/>
    </source>
</evidence>
<dbReference type="GO" id="GO:0120010">
    <property type="term" value="P:intermembrane phospholipid transfer"/>
    <property type="evidence" value="ECO:0007669"/>
    <property type="project" value="TreeGrafter"/>
</dbReference>
<evidence type="ECO:0000256" key="1">
    <source>
        <dbReference type="ARBA" id="ARBA00010634"/>
    </source>
</evidence>
<dbReference type="EMBL" id="RJUL01000009">
    <property type="protein sequence ID" value="ROQ22549.1"/>
    <property type="molecule type" value="Genomic_DNA"/>
</dbReference>
<evidence type="ECO:0000313" key="6">
    <source>
        <dbReference type="Proteomes" id="UP000268033"/>
    </source>
</evidence>
<feature type="compositionally biased region" description="Acidic residues" evidence="3">
    <location>
        <begin position="239"/>
        <end position="253"/>
    </location>
</feature>
<organism evidence="5 6">
    <name type="scientific">Gallaecimonas pentaromativorans</name>
    <dbReference type="NCBI Taxonomy" id="584787"/>
    <lineage>
        <taxon>Bacteria</taxon>
        <taxon>Pseudomonadati</taxon>
        <taxon>Pseudomonadota</taxon>
        <taxon>Gammaproteobacteria</taxon>
        <taxon>Enterobacterales</taxon>
        <taxon>Gallaecimonadaceae</taxon>
        <taxon>Gallaecimonas</taxon>
    </lineage>
</organism>
<dbReference type="RefSeq" id="WP_050660346.1">
    <property type="nucleotide sequence ID" value="NZ_JBLXEP010000011.1"/>
</dbReference>
<comment type="similarity">
    <text evidence="1">Belongs to the MlaA family.</text>
</comment>
<keyword evidence="6" id="KW-1185">Reference proteome</keyword>
<dbReference type="GO" id="GO:0016020">
    <property type="term" value="C:membrane"/>
    <property type="evidence" value="ECO:0007669"/>
    <property type="project" value="InterPro"/>
</dbReference>
<dbReference type="Proteomes" id="UP000268033">
    <property type="component" value="Unassembled WGS sequence"/>
</dbReference>
<keyword evidence="5" id="KW-0449">Lipoprotein</keyword>
<evidence type="ECO:0000256" key="2">
    <source>
        <dbReference type="ARBA" id="ARBA00022729"/>
    </source>
</evidence>
<evidence type="ECO:0000256" key="3">
    <source>
        <dbReference type="SAM" id="MobiDB-lite"/>
    </source>
</evidence>
<feature type="chain" id="PRO_5018168813" evidence="4">
    <location>
        <begin position="19"/>
        <end position="263"/>
    </location>
</feature>